<evidence type="ECO:0000313" key="2">
    <source>
        <dbReference type="Proteomes" id="UP000295632"/>
    </source>
</evidence>
<dbReference type="Pfam" id="PF10676">
    <property type="entry name" value="gerPA"/>
    <property type="match status" value="1"/>
</dbReference>
<proteinExistence type="predicted"/>
<dbReference type="OrthoDB" id="2691926at2"/>
<dbReference type="AlphaFoldDB" id="A0A4R6UAY0"/>
<dbReference type="RefSeq" id="WP_133578972.1">
    <property type="nucleotide sequence ID" value="NZ_SNYJ01000002.1"/>
</dbReference>
<dbReference type="Proteomes" id="UP000295632">
    <property type="component" value="Unassembled WGS sequence"/>
</dbReference>
<name>A0A4R6UAY0_9BACI</name>
<evidence type="ECO:0000313" key="1">
    <source>
        <dbReference type="EMBL" id="TDQ42079.1"/>
    </source>
</evidence>
<dbReference type="PANTHER" id="PTHR37808:SF3">
    <property type="entry name" value="SPORE GERMINATION PROTEIN GERPA-RELATED"/>
    <property type="match status" value="1"/>
</dbReference>
<dbReference type="InterPro" id="IPR019618">
    <property type="entry name" value="Spore_germination_GerPA"/>
</dbReference>
<sequence length="73" mass="7396">MPAIVGAIKVLSIGEAGVFHVGDVFSISPKSVSKTFAGAGSFNTGNGLTVSSYLSATNTYDQDAVDQAMIGNL</sequence>
<gene>
    <name evidence="1" type="ORF">EV213_102108</name>
</gene>
<accession>A0A4R6UAY0</accession>
<organism evidence="1 2">
    <name type="scientific">Aureibacillus halotolerans</name>
    <dbReference type="NCBI Taxonomy" id="1508390"/>
    <lineage>
        <taxon>Bacteria</taxon>
        <taxon>Bacillati</taxon>
        <taxon>Bacillota</taxon>
        <taxon>Bacilli</taxon>
        <taxon>Bacillales</taxon>
        <taxon>Bacillaceae</taxon>
        <taxon>Aureibacillus</taxon>
    </lineage>
</organism>
<comment type="caution">
    <text evidence="1">The sequence shown here is derived from an EMBL/GenBank/DDBJ whole genome shotgun (WGS) entry which is preliminary data.</text>
</comment>
<keyword evidence="2" id="KW-1185">Reference proteome</keyword>
<reference evidence="1 2" key="1">
    <citation type="submission" date="2019-03" db="EMBL/GenBank/DDBJ databases">
        <title>Genomic Encyclopedia of Type Strains, Phase IV (KMG-IV): sequencing the most valuable type-strain genomes for metagenomic binning, comparative biology and taxonomic classification.</title>
        <authorList>
            <person name="Goeker M."/>
        </authorList>
    </citation>
    <scope>NUCLEOTIDE SEQUENCE [LARGE SCALE GENOMIC DNA]</scope>
    <source>
        <strain evidence="1 2">DSM 28697</strain>
    </source>
</reference>
<protein>
    <submittedName>
        <fullName evidence="1">Spore germination protein PA</fullName>
    </submittedName>
</protein>
<dbReference type="EMBL" id="SNYJ01000002">
    <property type="protein sequence ID" value="TDQ42079.1"/>
    <property type="molecule type" value="Genomic_DNA"/>
</dbReference>
<dbReference type="PANTHER" id="PTHR37808">
    <property type="entry name" value="SPORE GERMINATION PROTEIN-LIKE PROTEIN YDZR-RELATED"/>
    <property type="match status" value="1"/>
</dbReference>